<sequence>MFASQRTTWAFTTAHSCPPATSQSQSYPYSRNLCPTLTGPFLRPASESLHAAQNTRAVALGRSCCSTSFE</sequence>
<organism evidence="1 2">
    <name type="scientific">Rhodonia placenta</name>
    <dbReference type="NCBI Taxonomy" id="104341"/>
    <lineage>
        <taxon>Eukaryota</taxon>
        <taxon>Fungi</taxon>
        <taxon>Dikarya</taxon>
        <taxon>Basidiomycota</taxon>
        <taxon>Agaricomycotina</taxon>
        <taxon>Agaricomycetes</taxon>
        <taxon>Polyporales</taxon>
        <taxon>Adustoporiaceae</taxon>
        <taxon>Rhodonia</taxon>
    </lineage>
</organism>
<name>A0A8H7P0E0_9APHY</name>
<comment type="caution">
    <text evidence="1">The sequence shown here is derived from an EMBL/GenBank/DDBJ whole genome shotgun (WGS) entry which is preliminary data.</text>
</comment>
<reference evidence="1" key="2">
    <citation type="journal article" name="Front. Microbiol.">
        <title>Degradative Capacity of Two Strains of Rhodonia placenta: From Phenotype to Genotype.</title>
        <authorList>
            <person name="Kolle M."/>
            <person name="Horta M.A.C."/>
            <person name="Nowrousian M."/>
            <person name="Ohm R.A."/>
            <person name="Benz J.P."/>
            <person name="Pilgard A."/>
        </authorList>
    </citation>
    <scope>NUCLEOTIDE SEQUENCE</scope>
    <source>
        <strain evidence="1">FPRL280</strain>
    </source>
</reference>
<accession>A0A8H7P0E0</accession>
<gene>
    <name evidence="1" type="ORF">IEO21_06414</name>
</gene>
<evidence type="ECO:0000313" key="2">
    <source>
        <dbReference type="Proteomes" id="UP000639403"/>
    </source>
</evidence>
<reference evidence="1" key="1">
    <citation type="submission" date="2020-11" db="EMBL/GenBank/DDBJ databases">
        <authorList>
            <person name="Koelle M."/>
            <person name="Horta M.A.C."/>
            <person name="Nowrousian M."/>
            <person name="Ohm R.A."/>
            <person name="Benz P."/>
            <person name="Pilgard A."/>
        </authorList>
    </citation>
    <scope>NUCLEOTIDE SEQUENCE</scope>
    <source>
        <strain evidence="1">FPRL280</strain>
    </source>
</reference>
<proteinExistence type="predicted"/>
<dbReference type="EMBL" id="JADOXO010000142">
    <property type="protein sequence ID" value="KAF9811802.1"/>
    <property type="molecule type" value="Genomic_DNA"/>
</dbReference>
<dbReference type="AlphaFoldDB" id="A0A8H7P0E0"/>
<evidence type="ECO:0000313" key="1">
    <source>
        <dbReference type="EMBL" id="KAF9811802.1"/>
    </source>
</evidence>
<dbReference type="Proteomes" id="UP000639403">
    <property type="component" value="Unassembled WGS sequence"/>
</dbReference>
<protein>
    <submittedName>
        <fullName evidence="1">Uncharacterized protein</fullName>
    </submittedName>
</protein>